<dbReference type="InParanoid" id="K0IIZ7"/>
<reference evidence="1 2" key="1">
    <citation type="journal article" date="2012" name="Environ. Microbiol.">
        <title>The genome of the ammonia-oxidizing Candidatus Nitrososphaera gargensis: insights into metabolic versatility and environmental adaptations.</title>
        <authorList>
            <person name="Spang A."/>
            <person name="Poehlein A."/>
            <person name="Offre P."/>
            <person name="Zumbragel S."/>
            <person name="Haider S."/>
            <person name="Rychlik N."/>
            <person name="Nowka B."/>
            <person name="Schmeisser C."/>
            <person name="Lebedeva E.V."/>
            <person name="Rattei T."/>
            <person name="Bohm C."/>
            <person name="Schmid M."/>
            <person name="Galushko A."/>
            <person name="Hatzenpichler R."/>
            <person name="Weinmaier T."/>
            <person name="Daniel R."/>
            <person name="Schleper C."/>
            <person name="Spieck E."/>
            <person name="Streit W."/>
            <person name="Wagner M."/>
        </authorList>
    </citation>
    <scope>NUCLEOTIDE SEQUENCE [LARGE SCALE GENOMIC DNA]</scope>
    <source>
        <strain evidence="2">Ga9.2</strain>
    </source>
</reference>
<dbReference type="AlphaFoldDB" id="K0IIZ7"/>
<gene>
    <name evidence="1" type="ordered locus">Ngar_c30540</name>
</gene>
<organism evidence="1 2">
    <name type="scientific">Nitrososphaera gargensis (strain Ga9.2)</name>
    <dbReference type="NCBI Taxonomy" id="1237085"/>
    <lineage>
        <taxon>Archaea</taxon>
        <taxon>Nitrososphaerota</taxon>
        <taxon>Nitrososphaeria</taxon>
        <taxon>Nitrososphaerales</taxon>
        <taxon>Nitrososphaeraceae</taxon>
        <taxon>Nitrososphaera</taxon>
    </lineage>
</organism>
<dbReference type="BioCyc" id="CNIT1237085:G1324-3054-MONOMER"/>
<evidence type="ECO:0000313" key="2">
    <source>
        <dbReference type="Proteomes" id="UP000008037"/>
    </source>
</evidence>
<keyword evidence="2" id="KW-1185">Reference proteome</keyword>
<sequence>MFYISRICYYWIAELPVVSDSYMGIFMPPDISFRIKQFMAAKVDFPFIRKDELMAAFYLFGKDYGVPESEVKAATDIAKTTVEQVARDIRLYAATPQKMDARFTRENYTKRSLQIVVDSGAQADLDSRVAGDPAILSDCFAQHVAYHKQGFFFELFHPFKGEQLSASLKNRLEGRMLLLGFNVKDRQSLPFKSSLEPFFKWMLKV</sequence>
<dbReference type="HOGENOM" id="CLU_1340767_0_0_2"/>
<dbReference type="KEGG" id="nga:Ngar_c30540"/>
<dbReference type="Proteomes" id="UP000008037">
    <property type="component" value="Chromosome"/>
</dbReference>
<accession>K0IIZ7</accession>
<evidence type="ECO:0000313" key="1">
    <source>
        <dbReference type="EMBL" id="AFU59970.1"/>
    </source>
</evidence>
<dbReference type="EMBL" id="CP002408">
    <property type="protein sequence ID" value="AFU59970.1"/>
    <property type="molecule type" value="Genomic_DNA"/>
</dbReference>
<protein>
    <submittedName>
        <fullName evidence="1">Uncharacterized protein</fullName>
    </submittedName>
</protein>
<name>K0IIZ7_NITGG</name>
<proteinExistence type="predicted"/>